<name>A0AAV1C9D2_OLDCO</name>
<keyword evidence="3" id="KW-1185">Reference proteome</keyword>
<dbReference type="EMBL" id="OX459118">
    <property type="protein sequence ID" value="CAI9091515.1"/>
    <property type="molecule type" value="Genomic_DNA"/>
</dbReference>
<evidence type="ECO:0000313" key="3">
    <source>
        <dbReference type="Proteomes" id="UP001161247"/>
    </source>
</evidence>
<evidence type="ECO:0000256" key="1">
    <source>
        <dbReference type="SAM" id="MobiDB-lite"/>
    </source>
</evidence>
<proteinExistence type="predicted"/>
<dbReference type="Proteomes" id="UP001161247">
    <property type="component" value="Chromosome 1"/>
</dbReference>
<dbReference type="SUPFAM" id="SSF103511">
    <property type="entry name" value="Chlorophyll a-b binding protein"/>
    <property type="match status" value="1"/>
</dbReference>
<accession>A0AAV1C9D2</accession>
<feature type="compositionally biased region" description="Low complexity" evidence="1">
    <location>
        <begin position="1"/>
        <end position="18"/>
    </location>
</feature>
<feature type="region of interest" description="Disordered" evidence="1">
    <location>
        <begin position="1"/>
        <end position="111"/>
    </location>
</feature>
<gene>
    <name evidence="2" type="ORF">OLC1_LOCUS3425</name>
</gene>
<evidence type="ECO:0000313" key="2">
    <source>
        <dbReference type="EMBL" id="CAI9091515.1"/>
    </source>
</evidence>
<reference evidence="2" key="1">
    <citation type="submission" date="2023-03" db="EMBL/GenBank/DDBJ databases">
        <authorList>
            <person name="Julca I."/>
        </authorList>
    </citation>
    <scope>NUCLEOTIDE SEQUENCE</scope>
</reference>
<feature type="compositionally biased region" description="Acidic residues" evidence="1">
    <location>
        <begin position="52"/>
        <end position="69"/>
    </location>
</feature>
<sequence>MATVPSSSTLPLSSPNPLAFLTSSSASSRTPTFLKLHAPPLRNLSIPRAASDDSDNNEAESPSDSDSDDFDSRLSQIRLRYKSGQGKKAEVRKTRKGAPGTSGSGSSLYLPPVQLKEPVSEGLTVEFGFSPYSERANGRIALVGLTALVLVELATGQGVIKYHSPAIVFIQIYFMAAASALYIKYEKEKVSVWPQTPVSSPSSSQK</sequence>
<dbReference type="AlphaFoldDB" id="A0AAV1C9D2"/>
<organism evidence="2 3">
    <name type="scientific">Oldenlandia corymbosa var. corymbosa</name>
    <dbReference type="NCBI Taxonomy" id="529605"/>
    <lineage>
        <taxon>Eukaryota</taxon>
        <taxon>Viridiplantae</taxon>
        <taxon>Streptophyta</taxon>
        <taxon>Embryophyta</taxon>
        <taxon>Tracheophyta</taxon>
        <taxon>Spermatophyta</taxon>
        <taxon>Magnoliopsida</taxon>
        <taxon>eudicotyledons</taxon>
        <taxon>Gunneridae</taxon>
        <taxon>Pentapetalae</taxon>
        <taxon>asterids</taxon>
        <taxon>lamiids</taxon>
        <taxon>Gentianales</taxon>
        <taxon>Rubiaceae</taxon>
        <taxon>Rubioideae</taxon>
        <taxon>Spermacoceae</taxon>
        <taxon>Hedyotis-Oldenlandia complex</taxon>
        <taxon>Oldenlandia</taxon>
    </lineage>
</organism>
<feature type="compositionally biased region" description="Polar residues" evidence="1">
    <location>
        <begin position="21"/>
        <end position="31"/>
    </location>
</feature>
<protein>
    <submittedName>
        <fullName evidence="2">OLC1v1026571C1</fullName>
    </submittedName>
</protein>